<feature type="region of interest" description="Disordered" evidence="1">
    <location>
        <begin position="92"/>
        <end position="119"/>
    </location>
</feature>
<dbReference type="AlphaFoldDB" id="A0A0N1HXF9"/>
<gene>
    <name evidence="3" type="ORF">AB675_2010</name>
</gene>
<dbReference type="EMBL" id="LFJN01000006">
    <property type="protein sequence ID" value="KPI42660.1"/>
    <property type="molecule type" value="Genomic_DNA"/>
</dbReference>
<dbReference type="Pfam" id="PF01172">
    <property type="entry name" value="SBDS_N"/>
    <property type="match status" value="1"/>
</dbReference>
<sequence length="119" mass="12800">MPRGGAHITKVHYKGNTDDFIVFVESPADVENWKKDSSIPLAQVVNSFKIMVTHKHGAQGQMDGASNAALDNEFGTHNEDEVIKQILTKGSIQAGEESERGGDRNITQGGTVGHATGNR</sequence>
<dbReference type="SUPFAM" id="SSF89895">
    <property type="entry name" value="FYSH domain"/>
    <property type="match status" value="1"/>
</dbReference>
<protein>
    <submittedName>
        <fullName evidence="3">SDO1-like protein C21C3.19</fullName>
    </submittedName>
</protein>
<dbReference type="InterPro" id="IPR039100">
    <property type="entry name" value="Sdo1/SBDS-like"/>
</dbReference>
<dbReference type="RefSeq" id="XP_018002623.1">
    <property type="nucleotide sequence ID" value="XM_018141947.1"/>
</dbReference>
<evidence type="ECO:0000313" key="4">
    <source>
        <dbReference type="Proteomes" id="UP000038010"/>
    </source>
</evidence>
<dbReference type="VEuPathDB" id="FungiDB:AB675_2010"/>
<proteinExistence type="predicted"/>
<dbReference type="Gene3D" id="3.30.1250.10">
    <property type="entry name" value="Ribosome maturation protein SBDS, N-terminal domain"/>
    <property type="match status" value="1"/>
</dbReference>
<evidence type="ECO:0000313" key="3">
    <source>
        <dbReference type="EMBL" id="KPI42660.1"/>
    </source>
</evidence>
<dbReference type="InterPro" id="IPR036786">
    <property type="entry name" value="Ribosome_mat_SBDS_N_sf"/>
</dbReference>
<dbReference type="STRING" id="1664694.A0A0N1HXF9"/>
<reference evidence="3 4" key="1">
    <citation type="submission" date="2015-06" db="EMBL/GenBank/DDBJ databases">
        <title>Draft genome of the ant-associated black yeast Phialophora attae CBS 131958.</title>
        <authorList>
            <person name="Moreno L.F."/>
            <person name="Stielow B.J."/>
            <person name="de Hoog S."/>
            <person name="Vicente V.A."/>
            <person name="Weiss V.A."/>
            <person name="de Vries M."/>
            <person name="Cruz L.M."/>
            <person name="Souza E.M."/>
        </authorList>
    </citation>
    <scope>NUCLEOTIDE SEQUENCE [LARGE SCALE GENOMIC DNA]</scope>
    <source>
        <strain evidence="3 4">CBS 131958</strain>
    </source>
</reference>
<dbReference type="OrthoDB" id="2567806at2759"/>
<dbReference type="PANTHER" id="PTHR10927:SF2">
    <property type="entry name" value="RESTRICTION OF TELOMERE CAPPING PROTEIN 3"/>
    <property type="match status" value="1"/>
</dbReference>
<comment type="caution">
    <text evidence="3">The sequence shown here is derived from an EMBL/GenBank/DDBJ whole genome shotgun (WGS) entry which is preliminary data.</text>
</comment>
<dbReference type="PANTHER" id="PTHR10927">
    <property type="entry name" value="RIBOSOME MATURATION PROTEIN SBDS"/>
    <property type="match status" value="1"/>
</dbReference>
<evidence type="ECO:0000259" key="2">
    <source>
        <dbReference type="Pfam" id="PF01172"/>
    </source>
</evidence>
<feature type="domain" description="Ribosome maturation protein SDO1/SBDS N-terminal" evidence="2">
    <location>
        <begin position="8"/>
        <end position="100"/>
    </location>
</feature>
<evidence type="ECO:0000256" key="1">
    <source>
        <dbReference type="SAM" id="MobiDB-lite"/>
    </source>
</evidence>
<accession>A0A0N1HXF9</accession>
<dbReference type="GeneID" id="28733827"/>
<organism evidence="3 4">
    <name type="scientific">Cyphellophora attinorum</name>
    <dbReference type="NCBI Taxonomy" id="1664694"/>
    <lineage>
        <taxon>Eukaryota</taxon>
        <taxon>Fungi</taxon>
        <taxon>Dikarya</taxon>
        <taxon>Ascomycota</taxon>
        <taxon>Pezizomycotina</taxon>
        <taxon>Eurotiomycetes</taxon>
        <taxon>Chaetothyriomycetidae</taxon>
        <taxon>Chaetothyriales</taxon>
        <taxon>Cyphellophoraceae</taxon>
        <taxon>Cyphellophora</taxon>
    </lineage>
</organism>
<dbReference type="Proteomes" id="UP000038010">
    <property type="component" value="Unassembled WGS sequence"/>
</dbReference>
<keyword evidence="4" id="KW-1185">Reference proteome</keyword>
<name>A0A0N1HXF9_9EURO</name>
<dbReference type="InterPro" id="IPR019783">
    <property type="entry name" value="SDO1/SBDS_N"/>
</dbReference>